<dbReference type="GO" id="GO:0003700">
    <property type="term" value="F:DNA-binding transcription factor activity"/>
    <property type="evidence" value="ECO:0007669"/>
    <property type="project" value="InterPro"/>
</dbReference>
<evidence type="ECO:0000259" key="8">
    <source>
        <dbReference type="PROSITE" id="PS50811"/>
    </source>
</evidence>
<comment type="similarity">
    <text evidence="6">Belongs to the WRKY group II-e family.</text>
</comment>
<dbReference type="PANTHER" id="PTHR32096:SF61">
    <property type="entry name" value="WRKY TRANSCRIPTION FACTOR 22"/>
    <property type="match status" value="1"/>
</dbReference>
<evidence type="ECO:0000256" key="1">
    <source>
        <dbReference type="ARBA" id="ARBA00004123"/>
    </source>
</evidence>
<evidence type="ECO:0000313" key="10">
    <source>
        <dbReference type="Proteomes" id="UP000467841"/>
    </source>
</evidence>
<dbReference type="PANTHER" id="PTHR32096">
    <property type="entry name" value="WRKY TRANSCRIPTION FACTOR 30-RELATED-RELATED"/>
    <property type="match status" value="1"/>
</dbReference>
<dbReference type="EMBL" id="CACVBM020000321">
    <property type="protein sequence ID" value="CAA7017400.1"/>
    <property type="molecule type" value="Genomic_DNA"/>
</dbReference>
<dbReference type="AlphaFoldDB" id="A0A6D2HMZ3"/>
<protein>
    <recommendedName>
        <fullName evidence="8">WRKY domain-containing protein</fullName>
    </recommendedName>
</protein>
<feature type="region of interest" description="Disordered" evidence="7">
    <location>
        <begin position="186"/>
        <end position="225"/>
    </location>
</feature>
<dbReference type="Gene3D" id="2.20.25.80">
    <property type="entry name" value="WRKY domain"/>
    <property type="match status" value="1"/>
</dbReference>
<dbReference type="PROSITE" id="PS50811">
    <property type="entry name" value="WRKY"/>
    <property type="match status" value="1"/>
</dbReference>
<proteinExistence type="inferred from homology"/>
<evidence type="ECO:0000256" key="5">
    <source>
        <dbReference type="ARBA" id="ARBA00023242"/>
    </source>
</evidence>
<dbReference type="OrthoDB" id="662136at2759"/>
<evidence type="ECO:0000256" key="4">
    <source>
        <dbReference type="ARBA" id="ARBA00023163"/>
    </source>
</evidence>
<dbReference type="SUPFAM" id="SSF118290">
    <property type="entry name" value="WRKY DNA-binding domain"/>
    <property type="match status" value="1"/>
</dbReference>
<keyword evidence="5" id="KW-0539">Nucleus</keyword>
<evidence type="ECO:0000313" key="9">
    <source>
        <dbReference type="EMBL" id="CAA7017400.1"/>
    </source>
</evidence>
<dbReference type="SMART" id="SM00774">
    <property type="entry name" value="WRKY"/>
    <property type="match status" value="1"/>
</dbReference>
<accession>A0A6D2HMZ3</accession>
<keyword evidence="4" id="KW-0804">Transcription</keyword>
<keyword evidence="2" id="KW-0805">Transcription regulation</keyword>
<name>A0A6D2HMZ3_9BRAS</name>
<feature type="compositionally biased region" description="Basic residues" evidence="7">
    <location>
        <begin position="112"/>
        <end position="121"/>
    </location>
</feature>
<gene>
    <name evidence="9" type="ORF">MERR_LOCUS4635</name>
</gene>
<dbReference type="InterPro" id="IPR036576">
    <property type="entry name" value="WRKY_dom_sf"/>
</dbReference>
<evidence type="ECO:0000256" key="6">
    <source>
        <dbReference type="ARBA" id="ARBA00060761"/>
    </source>
</evidence>
<evidence type="ECO:0000256" key="2">
    <source>
        <dbReference type="ARBA" id="ARBA00023015"/>
    </source>
</evidence>
<organism evidence="9 10">
    <name type="scientific">Microthlaspi erraticum</name>
    <dbReference type="NCBI Taxonomy" id="1685480"/>
    <lineage>
        <taxon>Eukaryota</taxon>
        <taxon>Viridiplantae</taxon>
        <taxon>Streptophyta</taxon>
        <taxon>Embryophyta</taxon>
        <taxon>Tracheophyta</taxon>
        <taxon>Spermatophyta</taxon>
        <taxon>Magnoliopsida</taxon>
        <taxon>eudicotyledons</taxon>
        <taxon>Gunneridae</taxon>
        <taxon>Pentapetalae</taxon>
        <taxon>rosids</taxon>
        <taxon>malvids</taxon>
        <taxon>Brassicales</taxon>
        <taxon>Brassicaceae</taxon>
        <taxon>Coluteocarpeae</taxon>
        <taxon>Microthlaspi</taxon>
    </lineage>
</organism>
<feature type="compositionally biased region" description="Low complexity" evidence="7">
    <location>
        <begin position="91"/>
        <end position="108"/>
    </location>
</feature>
<sequence>MADDWDLHAVVRGCSSLSSSATTTATVLSGGVSSHTNPLFTVERRSNAGVFGEIRDLYTPFTPESNISVVSSFSCLNYPEESRQRPNQKRPLSLSASSSSVTSKPTGSNTSRSKRRKIQHKKVCHVAAEALNSDVWAWRKYGQKPIKGSPYPRGYYRCSTSKGCLARKQVERNRSDPTMFIVTYTAEHNHPAPTHRNSLAGSTRQKSTDQQPTTKSPTTTIATYSSSPVTSADEFVLPVEDLAVGDIDGDEDLLSLSDTVVSEDFFEGLEEFAVGDSFSGNSAPASFDLSWVVNSAATTSGGI</sequence>
<keyword evidence="3" id="KW-0238">DNA-binding</keyword>
<dbReference type="Pfam" id="PF03106">
    <property type="entry name" value="WRKY"/>
    <property type="match status" value="1"/>
</dbReference>
<feature type="compositionally biased region" description="Low complexity" evidence="7">
    <location>
        <begin position="208"/>
        <end position="220"/>
    </location>
</feature>
<reference evidence="9" key="1">
    <citation type="submission" date="2020-01" db="EMBL/GenBank/DDBJ databases">
        <authorList>
            <person name="Mishra B."/>
        </authorList>
    </citation>
    <scope>NUCLEOTIDE SEQUENCE [LARGE SCALE GENOMIC DNA]</scope>
</reference>
<comment type="caution">
    <text evidence="9">The sequence shown here is derived from an EMBL/GenBank/DDBJ whole genome shotgun (WGS) entry which is preliminary data.</text>
</comment>
<feature type="compositionally biased region" description="Polar residues" evidence="7">
    <location>
        <begin position="195"/>
        <end position="205"/>
    </location>
</feature>
<feature type="domain" description="WRKY" evidence="8">
    <location>
        <begin position="127"/>
        <end position="193"/>
    </location>
</feature>
<dbReference type="Proteomes" id="UP000467841">
    <property type="component" value="Unassembled WGS sequence"/>
</dbReference>
<dbReference type="InterPro" id="IPR044810">
    <property type="entry name" value="WRKY_plant"/>
</dbReference>
<dbReference type="GO" id="GO:0005634">
    <property type="term" value="C:nucleus"/>
    <property type="evidence" value="ECO:0007669"/>
    <property type="project" value="UniProtKB-SubCell"/>
</dbReference>
<dbReference type="GO" id="GO:0000976">
    <property type="term" value="F:transcription cis-regulatory region binding"/>
    <property type="evidence" value="ECO:0007669"/>
    <property type="project" value="TreeGrafter"/>
</dbReference>
<evidence type="ECO:0000256" key="3">
    <source>
        <dbReference type="ARBA" id="ARBA00023125"/>
    </source>
</evidence>
<feature type="region of interest" description="Disordered" evidence="7">
    <location>
        <begin position="80"/>
        <end position="121"/>
    </location>
</feature>
<dbReference type="InterPro" id="IPR003657">
    <property type="entry name" value="WRKY_dom"/>
</dbReference>
<comment type="subcellular location">
    <subcellularLocation>
        <location evidence="1">Nucleus</location>
    </subcellularLocation>
</comment>
<keyword evidence="10" id="KW-1185">Reference proteome</keyword>
<dbReference type="FunFam" id="2.20.25.80:FF:000007">
    <property type="entry name" value="WRKY transcription factor 22"/>
    <property type="match status" value="1"/>
</dbReference>
<evidence type="ECO:0000256" key="7">
    <source>
        <dbReference type="SAM" id="MobiDB-lite"/>
    </source>
</evidence>